<dbReference type="AlphaFoldDB" id="F5YBK3"/>
<keyword evidence="2" id="KW-1185">Reference proteome</keyword>
<dbReference type="OrthoDB" id="360752at2"/>
<protein>
    <submittedName>
        <fullName evidence="1">Uncharacterized protein</fullName>
    </submittedName>
</protein>
<gene>
    <name evidence="1" type="ordered locus">TREAZ_0574</name>
</gene>
<accession>F5YBK3</accession>
<reference evidence="2" key="1">
    <citation type="submission" date="2009-12" db="EMBL/GenBank/DDBJ databases">
        <title>Complete sequence of Treponema azotonutricium strain ZAS-9.</title>
        <authorList>
            <person name="Tetu S.G."/>
            <person name="Matson E."/>
            <person name="Ren Q."/>
            <person name="Seshadri R."/>
            <person name="Elbourne L."/>
            <person name="Hassan K.A."/>
            <person name="Durkin A."/>
            <person name="Radune D."/>
            <person name="Mohamoud Y."/>
            <person name="Shay R."/>
            <person name="Jin S."/>
            <person name="Zhang X."/>
            <person name="Lucey K."/>
            <person name="Ballor N.R."/>
            <person name="Ottesen E."/>
            <person name="Rosenthal R."/>
            <person name="Allen A."/>
            <person name="Leadbetter J.R."/>
            <person name="Paulsen I.T."/>
        </authorList>
    </citation>
    <scope>NUCLEOTIDE SEQUENCE [LARGE SCALE GENOMIC DNA]</scope>
    <source>
        <strain evidence="2">ATCC BAA-888 / DSM 13862 / ZAS-9</strain>
    </source>
</reference>
<name>F5YBK3_LEAAZ</name>
<evidence type="ECO:0000313" key="2">
    <source>
        <dbReference type="Proteomes" id="UP000009222"/>
    </source>
</evidence>
<proteinExistence type="predicted"/>
<dbReference type="EMBL" id="CP001841">
    <property type="protein sequence ID" value="AEF81558.1"/>
    <property type="molecule type" value="Genomic_DNA"/>
</dbReference>
<dbReference type="KEGG" id="taz:TREAZ_0574"/>
<dbReference type="Proteomes" id="UP000009222">
    <property type="component" value="Chromosome"/>
</dbReference>
<dbReference type="InParanoid" id="F5YBK3"/>
<dbReference type="RefSeq" id="WP_015711379.1">
    <property type="nucleotide sequence ID" value="NC_015577.1"/>
</dbReference>
<dbReference type="eggNOG" id="ENOG502ZKB9">
    <property type="taxonomic scope" value="Bacteria"/>
</dbReference>
<dbReference type="HOGENOM" id="CLU_1309638_0_0_12"/>
<organism evidence="1 2">
    <name type="scientific">Leadbettera azotonutricia (strain ATCC BAA-888 / DSM 13862 / ZAS-9)</name>
    <name type="common">Treponema azotonutricium</name>
    <dbReference type="NCBI Taxonomy" id="545695"/>
    <lineage>
        <taxon>Bacteria</taxon>
        <taxon>Pseudomonadati</taxon>
        <taxon>Spirochaetota</taxon>
        <taxon>Spirochaetia</taxon>
        <taxon>Spirochaetales</taxon>
        <taxon>Breznakiellaceae</taxon>
        <taxon>Leadbettera</taxon>
    </lineage>
</organism>
<evidence type="ECO:0000313" key="1">
    <source>
        <dbReference type="EMBL" id="AEF81558.1"/>
    </source>
</evidence>
<reference evidence="1 2" key="2">
    <citation type="journal article" date="2011" name="ISME J.">
        <title>RNA-seq reveals cooperative metabolic interactions between two termite-gut spirochete species in co-culture.</title>
        <authorList>
            <person name="Rosenthal A.Z."/>
            <person name="Matson E.G."/>
            <person name="Eldar A."/>
            <person name="Leadbetter J.R."/>
        </authorList>
    </citation>
    <scope>NUCLEOTIDE SEQUENCE [LARGE SCALE GENOMIC DNA]</scope>
    <source>
        <strain evidence="2">ATCC BAA-888 / DSM 13862 / ZAS-9</strain>
    </source>
</reference>
<sequence>MKKAHKALSILTLMVLIILGFNSCLGVNADIILNPDNSGTLNLEYRISHALESLGKQDGNEQWLPLPVGKADFERTIPRIPGMKMLSFSSKDDGKDIVISVKLEFKNMDALLEFLDASGEKAVFAREGASSRLTLVLSGGGGNKDLEDLFAKVSDGYFVNISLALPHEGSLKAPSIEGGEIQGQGKKLACRLPLSRILASKDAMKLEFTW</sequence>